<protein>
    <submittedName>
        <fullName evidence="1">Uncharacterized protein</fullName>
    </submittedName>
</protein>
<reference evidence="1 2" key="1">
    <citation type="submission" date="2021-11" db="EMBL/GenBank/DDBJ databases">
        <title>Black yeast isolated from Biological Soil Crust.</title>
        <authorList>
            <person name="Kurbessoian T."/>
        </authorList>
    </citation>
    <scope>NUCLEOTIDE SEQUENCE [LARGE SCALE GENOMIC DNA]</scope>
    <source>
        <strain evidence="1 2">CCFEE 5522</strain>
    </source>
</reference>
<organism evidence="1 2">
    <name type="scientific">Oleoguttula mirabilis</name>
    <dbReference type="NCBI Taxonomy" id="1507867"/>
    <lineage>
        <taxon>Eukaryota</taxon>
        <taxon>Fungi</taxon>
        <taxon>Dikarya</taxon>
        <taxon>Ascomycota</taxon>
        <taxon>Pezizomycotina</taxon>
        <taxon>Dothideomycetes</taxon>
        <taxon>Dothideomycetidae</taxon>
        <taxon>Mycosphaerellales</taxon>
        <taxon>Teratosphaeriaceae</taxon>
        <taxon>Oleoguttula</taxon>
    </lineage>
</organism>
<dbReference type="EMBL" id="JAVFHQ010000004">
    <property type="protein sequence ID" value="KAK4549403.1"/>
    <property type="molecule type" value="Genomic_DNA"/>
</dbReference>
<comment type="caution">
    <text evidence="1">The sequence shown here is derived from an EMBL/GenBank/DDBJ whole genome shotgun (WGS) entry which is preliminary data.</text>
</comment>
<sequence>MLPLEYCSDDGQAMLAVSAIANFNNFVKAVADLTSTAASTAEAPNSADKKAVLGLSIGSTILSVLGLIPGLEELEPLAVGIKILGAGLSIASAAVSYTEKQGTTAGPSTDPEPGFDNYADIQASINAVNTAVRDNLQQLVDDAMNWIPSSNMDILLANLAYFNDPHHLPTLLRNGTFAAPPLDLQQSYAGPTGPIAAAFATPAIQSSWQKTHTVLIEVSYSRLALDSKLALDPCFDELSNDNYVPRDRKWCDPQSNMWTFLSLPSSPPSQFDDLSDLTPAGVANLTQFGLSIEVLATSAETTQLTSGALSFPAFASHLATLDHGNIQLSDLVSFDVPVATRQ</sequence>
<dbReference type="Proteomes" id="UP001324427">
    <property type="component" value="Unassembled WGS sequence"/>
</dbReference>
<gene>
    <name evidence="1" type="ORF">LTR36_006400</name>
</gene>
<evidence type="ECO:0000313" key="1">
    <source>
        <dbReference type="EMBL" id="KAK4549403.1"/>
    </source>
</evidence>
<evidence type="ECO:0000313" key="2">
    <source>
        <dbReference type="Proteomes" id="UP001324427"/>
    </source>
</evidence>
<name>A0AAV9JXN2_9PEZI</name>
<proteinExistence type="predicted"/>
<accession>A0AAV9JXN2</accession>
<dbReference type="AlphaFoldDB" id="A0AAV9JXN2"/>
<keyword evidence="2" id="KW-1185">Reference proteome</keyword>